<keyword evidence="2" id="KW-1185">Reference proteome</keyword>
<dbReference type="RefSeq" id="WP_165502818.1">
    <property type="nucleotide sequence ID" value="NZ_CAACUY010000029.1"/>
</dbReference>
<sequence>MTDGQAPAEAAARRRAALLAELRRLCRGWGVQAPDLPGRIGPQLGRYLDGGADPRRALISLLSGAAAGLPGDLPDAARAALGLEPRFRFLKDRQSWLAARLDRDMRTARRRIDEALALMAERITAESIAAESIAAPSIAVGGHGPGPAAPAVPAADADGWYTETLQTLVRMDRDPPAIQEERRIAVTAPLLEVITVPVSLPPAPAAPSGRPRDLFAEVLYGGIDAGTERPSQSHFRFLVRPPRPLRAGERHSFALGYSLPPGQPLAPHYALTPLRRYDGFRLRVRFAADRPPEGLWLVAGVPPRTLDDAPDGLPAVELDAAQEAEASFTDMSIGLAYGFRWREAR</sequence>
<accession>A0ABW2XBZ8</accession>
<dbReference type="EMBL" id="JBHTGP010000003">
    <property type="protein sequence ID" value="MFD0683761.1"/>
    <property type="molecule type" value="Genomic_DNA"/>
</dbReference>
<gene>
    <name evidence="1" type="ORF">ACFQZM_04570</name>
</gene>
<evidence type="ECO:0000313" key="2">
    <source>
        <dbReference type="Proteomes" id="UP001597063"/>
    </source>
</evidence>
<proteinExistence type="predicted"/>
<dbReference type="Proteomes" id="UP001597063">
    <property type="component" value="Unassembled WGS sequence"/>
</dbReference>
<comment type="caution">
    <text evidence="1">The sequence shown here is derived from an EMBL/GenBank/DDBJ whole genome shotgun (WGS) entry which is preliminary data.</text>
</comment>
<organism evidence="1 2">
    <name type="scientific">Actinomadura fibrosa</name>
    <dbReference type="NCBI Taxonomy" id="111802"/>
    <lineage>
        <taxon>Bacteria</taxon>
        <taxon>Bacillati</taxon>
        <taxon>Actinomycetota</taxon>
        <taxon>Actinomycetes</taxon>
        <taxon>Streptosporangiales</taxon>
        <taxon>Thermomonosporaceae</taxon>
        <taxon>Actinomadura</taxon>
    </lineage>
</organism>
<reference evidence="2" key="1">
    <citation type="journal article" date="2019" name="Int. J. Syst. Evol. Microbiol.">
        <title>The Global Catalogue of Microorganisms (GCM) 10K type strain sequencing project: providing services to taxonomists for standard genome sequencing and annotation.</title>
        <authorList>
            <consortium name="The Broad Institute Genomics Platform"/>
            <consortium name="The Broad Institute Genome Sequencing Center for Infectious Disease"/>
            <person name="Wu L."/>
            <person name="Ma J."/>
        </authorList>
    </citation>
    <scope>NUCLEOTIDE SEQUENCE [LARGE SCALE GENOMIC DNA]</scope>
    <source>
        <strain evidence="2">JCM 9371</strain>
    </source>
</reference>
<name>A0ABW2XBZ8_9ACTN</name>
<protein>
    <submittedName>
        <fullName evidence="1">Uncharacterized protein</fullName>
    </submittedName>
</protein>
<evidence type="ECO:0000313" key="1">
    <source>
        <dbReference type="EMBL" id="MFD0683761.1"/>
    </source>
</evidence>